<dbReference type="EMBL" id="CAKOGL010000005">
    <property type="protein sequence ID" value="CAH2086860.1"/>
    <property type="molecule type" value="Genomic_DNA"/>
</dbReference>
<dbReference type="Pfam" id="PF00817">
    <property type="entry name" value="IMS"/>
    <property type="match status" value="1"/>
</dbReference>
<name>A0AAU9TIE2_EUPED</name>
<dbReference type="SUPFAM" id="SSF100879">
    <property type="entry name" value="Lesion bypass DNA polymerase (Y-family), little finger domain"/>
    <property type="match status" value="1"/>
</dbReference>
<protein>
    <recommendedName>
        <fullName evidence="15">DNA polymerase eta</fullName>
        <ecNumber evidence="5">2.7.7.7</ecNumber>
    </recommendedName>
</protein>
<dbReference type="PROSITE" id="PS50173">
    <property type="entry name" value="UMUC"/>
    <property type="match status" value="1"/>
</dbReference>
<dbReference type="PANTHER" id="PTHR45873:SF1">
    <property type="entry name" value="DNA POLYMERASE ETA"/>
    <property type="match status" value="1"/>
</dbReference>
<dbReference type="GO" id="GO:0003887">
    <property type="term" value="F:DNA-directed DNA polymerase activity"/>
    <property type="evidence" value="ECO:0007669"/>
    <property type="project" value="UniProtKB-EC"/>
</dbReference>
<dbReference type="InterPro" id="IPR017961">
    <property type="entry name" value="DNA_pol_Y-fam_little_finger"/>
</dbReference>
<keyword evidence="11" id="KW-0862">Zinc</keyword>
<dbReference type="GO" id="GO:0042276">
    <property type="term" value="P:error-prone translesion synthesis"/>
    <property type="evidence" value="ECO:0007669"/>
    <property type="project" value="TreeGrafter"/>
</dbReference>
<comment type="cofactor">
    <cofactor evidence="1">
        <name>Mn(2+)</name>
        <dbReference type="ChEBI" id="CHEBI:29035"/>
    </cofactor>
</comment>
<feature type="region of interest" description="Disordered" evidence="17">
    <location>
        <begin position="606"/>
        <end position="632"/>
    </location>
</feature>
<keyword evidence="12" id="KW-0460">Magnesium</keyword>
<dbReference type="InterPro" id="IPR043502">
    <property type="entry name" value="DNA/RNA_pol_sf"/>
</dbReference>
<dbReference type="GO" id="GO:0035861">
    <property type="term" value="C:site of double-strand break"/>
    <property type="evidence" value="ECO:0007669"/>
    <property type="project" value="TreeGrafter"/>
</dbReference>
<dbReference type="GO" id="GO:0008270">
    <property type="term" value="F:zinc ion binding"/>
    <property type="evidence" value="ECO:0007669"/>
    <property type="project" value="UniProtKB-KW"/>
</dbReference>
<comment type="cofactor">
    <cofactor evidence="2">
        <name>Mg(2+)</name>
        <dbReference type="ChEBI" id="CHEBI:18420"/>
    </cofactor>
</comment>
<keyword evidence="8" id="KW-0479">Metal-binding</keyword>
<keyword evidence="13" id="KW-0234">DNA repair</keyword>
<evidence type="ECO:0000256" key="3">
    <source>
        <dbReference type="ARBA" id="ARBA00004123"/>
    </source>
</evidence>
<feature type="compositionally biased region" description="Basic and acidic residues" evidence="17">
    <location>
        <begin position="450"/>
        <end position="473"/>
    </location>
</feature>
<dbReference type="InterPro" id="IPR036775">
    <property type="entry name" value="DNA_pol_Y-fam_lit_finger_sf"/>
</dbReference>
<keyword evidence="9" id="KW-0227">DNA damage</keyword>
<dbReference type="SUPFAM" id="SSF56672">
    <property type="entry name" value="DNA/RNA polymerases"/>
    <property type="match status" value="1"/>
</dbReference>
<evidence type="ECO:0000256" key="4">
    <source>
        <dbReference type="ARBA" id="ARBA00010945"/>
    </source>
</evidence>
<evidence type="ECO:0000313" key="21">
    <source>
        <dbReference type="Proteomes" id="UP001153954"/>
    </source>
</evidence>
<evidence type="ECO:0000256" key="14">
    <source>
        <dbReference type="ARBA" id="ARBA00023242"/>
    </source>
</evidence>
<feature type="compositionally biased region" description="Polar residues" evidence="17">
    <location>
        <begin position="619"/>
        <end position="632"/>
    </location>
</feature>
<evidence type="ECO:0000256" key="8">
    <source>
        <dbReference type="ARBA" id="ARBA00022723"/>
    </source>
</evidence>
<feature type="compositionally biased region" description="Polar residues" evidence="17">
    <location>
        <begin position="773"/>
        <end position="782"/>
    </location>
</feature>
<evidence type="ECO:0000256" key="10">
    <source>
        <dbReference type="ARBA" id="ARBA00022771"/>
    </source>
</evidence>
<evidence type="ECO:0000259" key="19">
    <source>
        <dbReference type="PROSITE" id="PS51907"/>
    </source>
</evidence>
<feature type="domain" description="UmuC" evidence="18">
    <location>
        <begin position="8"/>
        <end position="247"/>
    </location>
</feature>
<proteinExistence type="inferred from homology"/>
<dbReference type="InterPro" id="IPR001126">
    <property type="entry name" value="UmuC"/>
</dbReference>
<dbReference type="Gene3D" id="3.30.1490.100">
    <property type="entry name" value="DNA polymerase, Y-family, little finger domain"/>
    <property type="match status" value="1"/>
</dbReference>
<dbReference type="PROSITE" id="PS51907">
    <property type="entry name" value="ZF_UBZ3"/>
    <property type="match status" value="2"/>
</dbReference>
<dbReference type="InterPro" id="IPR043128">
    <property type="entry name" value="Rev_trsase/Diguanyl_cyclase"/>
</dbReference>
<keyword evidence="10" id="KW-0863">Zinc-finger</keyword>
<dbReference type="PIRSF" id="PIRSF036603">
    <property type="entry name" value="DPol_eta"/>
    <property type="match status" value="1"/>
</dbReference>
<evidence type="ECO:0000256" key="5">
    <source>
        <dbReference type="ARBA" id="ARBA00012417"/>
    </source>
</evidence>
<dbReference type="Pfam" id="PF11799">
    <property type="entry name" value="IMS_C"/>
    <property type="match status" value="1"/>
</dbReference>
<dbReference type="AlphaFoldDB" id="A0AAU9TIE2"/>
<keyword evidence="21" id="KW-1185">Reference proteome</keyword>
<evidence type="ECO:0000313" key="20">
    <source>
        <dbReference type="EMBL" id="CAH2086860.1"/>
    </source>
</evidence>
<comment type="subcellular location">
    <subcellularLocation>
        <location evidence="3">Nucleus</location>
    </subcellularLocation>
</comment>
<gene>
    <name evidence="20" type="ORF">EEDITHA_LOCUS3182</name>
</gene>
<evidence type="ECO:0000256" key="16">
    <source>
        <dbReference type="ARBA" id="ARBA00049244"/>
    </source>
</evidence>
<dbReference type="Gene3D" id="3.40.1170.60">
    <property type="match status" value="1"/>
</dbReference>
<dbReference type="FunFam" id="3.40.1170.60:FF:000003">
    <property type="entry name" value="DNA polymerase eta"/>
    <property type="match status" value="1"/>
</dbReference>
<evidence type="ECO:0000256" key="7">
    <source>
        <dbReference type="ARBA" id="ARBA00022695"/>
    </source>
</evidence>
<evidence type="ECO:0000256" key="15">
    <source>
        <dbReference type="ARBA" id="ARBA00044975"/>
    </source>
</evidence>
<dbReference type="GO" id="GO:0005634">
    <property type="term" value="C:nucleus"/>
    <property type="evidence" value="ECO:0007669"/>
    <property type="project" value="UniProtKB-SubCell"/>
</dbReference>
<comment type="similarity">
    <text evidence="4">Belongs to the DNA polymerase type-Y family.</text>
</comment>
<dbReference type="Proteomes" id="UP001153954">
    <property type="component" value="Unassembled WGS sequence"/>
</dbReference>
<reference evidence="20" key="1">
    <citation type="submission" date="2022-03" db="EMBL/GenBank/DDBJ databases">
        <authorList>
            <person name="Tunstrom K."/>
        </authorList>
    </citation>
    <scope>NUCLEOTIDE SEQUENCE</scope>
</reference>
<evidence type="ECO:0000256" key="6">
    <source>
        <dbReference type="ARBA" id="ARBA00022679"/>
    </source>
</evidence>
<dbReference type="GO" id="GO:0009411">
    <property type="term" value="P:response to UV"/>
    <property type="evidence" value="ECO:0007669"/>
    <property type="project" value="UniProtKB-ARBA"/>
</dbReference>
<dbReference type="InterPro" id="IPR052230">
    <property type="entry name" value="DNA_polymerase_eta"/>
</dbReference>
<keyword evidence="7" id="KW-0548">Nucleotidyltransferase</keyword>
<dbReference type="Pfam" id="PF21704">
    <property type="entry name" value="POLH-Rev1_HhH"/>
    <property type="match status" value="1"/>
</dbReference>
<dbReference type="EC" id="2.7.7.7" evidence="5"/>
<evidence type="ECO:0000256" key="12">
    <source>
        <dbReference type="ARBA" id="ARBA00022842"/>
    </source>
</evidence>
<dbReference type="FunFam" id="1.10.150.20:FF:000014">
    <property type="entry name" value="Polymerase (DNA directed), eta"/>
    <property type="match status" value="1"/>
</dbReference>
<evidence type="ECO:0000256" key="17">
    <source>
        <dbReference type="SAM" id="MobiDB-lite"/>
    </source>
</evidence>
<dbReference type="GO" id="GO:0005657">
    <property type="term" value="C:replication fork"/>
    <property type="evidence" value="ECO:0007669"/>
    <property type="project" value="TreeGrafter"/>
</dbReference>
<organism evidence="20 21">
    <name type="scientific">Euphydryas editha</name>
    <name type="common">Edith's checkerspot</name>
    <dbReference type="NCBI Taxonomy" id="104508"/>
    <lineage>
        <taxon>Eukaryota</taxon>
        <taxon>Metazoa</taxon>
        <taxon>Ecdysozoa</taxon>
        <taxon>Arthropoda</taxon>
        <taxon>Hexapoda</taxon>
        <taxon>Insecta</taxon>
        <taxon>Pterygota</taxon>
        <taxon>Neoptera</taxon>
        <taxon>Endopterygota</taxon>
        <taxon>Lepidoptera</taxon>
        <taxon>Glossata</taxon>
        <taxon>Ditrysia</taxon>
        <taxon>Papilionoidea</taxon>
        <taxon>Nymphalidae</taxon>
        <taxon>Nymphalinae</taxon>
        <taxon>Euphydryas</taxon>
    </lineage>
</organism>
<evidence type="ECO:0000256" key="11">
    <source>
        <dbReference type="ARBA" id="ARBA00022833"/>
    </source>
</evidence>
<dbReference type="Gene3D" id="1.10.150.20">
    <property type="entry name" value="5' to 3' exonuclease, C-terminal subdomain"/>
    <property type="match status" value="1"/>
</dbReference>
<evidence type="ECO:0000256" key="2">
    <source>
        <dbReference type="ARBA" id="ARBA00001946"/>
    </source>
</evidence>
<feature type="region of interest" description="Disordered" evidence="17">
    <location>
        <begin position="438"/>
        <end position="473"/>
    </location>
</feature>
<evidence type="ECO:0000256" key="1">
    <source>
        <dbReference type="ARBA" id="ARBA00001936"/>
    </source>
</evidence>
<feature type="compositionally biased region" description="Basic and acidic residues" evidence="17">
    <location>
        <begin position="606"/>
        <end position="618"/>
    </location>
</feature>
<feature type="region of interest" description="Disordered" evidence="17">
    <location>
        <begin position="746"/>
        <end position="789"/>
    </location>
</feature>
<dbReference type="InterPro" id="IPR041298">
    <property type="entry name" value="UBZ3"/>
</dbReference>
<feature type="domain" description="UBZ3-type" evidence="19">
    <location>
        <begin position="635"/>
        <end position="669"/>
    </location>
</feature>
<accession>A0AAU9TIE2</accession>
<feature type="domain" description="UBZ3-type" evidence="19">
    <location>
        <begin position="715"/>
        <end position="749"/>
    </location>
</feature>
<sequence>MDQENRIVVLIDMDCFYCQVEEKLNPELRGKPIAVVQYNPWKGGGIIAVNYLARAMGVNRHMRGDDAKEKCPEIQLPSVPCPKGKADISKYRDAGIEVAKVLQKFTTLLERASIDEAYLDITIPVQKRLQTINVHTLTSNIMPNTFALGYDSFDDFISDVHSCGSDSIDFDYEHAKKLLVGALIVSEIRAAVYEETGYRCSAGIAHNKILAKLVCGMNKPNKQTVLPKHSVNMLYKTLPVTKVKHLGGKFGSHVCEVLKIKTMGELQSFTEKVLQAKFDEKNGSWLYNIARGIDVEPVQARFNPKSIGCCKNFKGKAALLDLDSVKKWLKDLGDEIENRLEKDAIENNRTPKQMVVSFTVQLPDGKETSSSRSYNFSPEDELRGELFTNKAFEVLIDSTEGCKPKEDESNRKLRAPIKFLGISVGKFEDHTENKKTKKIKDYFSAGPSKEVTRKSNETDKENDEKDQDIKTKSKNNVDKDYVLQKFFQATVENKSNISKEEIIRTNNEKVLESPLDKQESFFAKYLNKVVASKGITEESHKPQINEANRSMSPVCNIEERGGDSNDTAYSGSTINEEINKSIALFEDDPNEIARVSSIRELLKTSNEVKAEHNEEGSSRSKAPSRTVTPEVTESNHIETVQCCECGKAVPLDKFDEHADYHMALKLREEERKEVRKEREKIMIKEPSVDAKKKKPQDTRSETVPSISKFFTKFDNTVPKKMCTACGERIAVEKFSEHLDFHEAQKLSRELNKKQTSSTCSSSSVKRKRVSTSPMKNPKSSCKSIDMFFR</sequence>
<evidence type="ECO:0000259" key="18">
    <source>
        <dbReference type="PROSITE" id="PS50173"/>
    </source>
</evidence>
<dbReference type="GO" id="GO:0003684">
    <property type="term" value="F:damaged DNA binding"/>
    <property type="evidence" value="ECO:0007669"/>
    <property type="project" value="InterPro"/>
</dbReference>
<dbReference type="PANTHER" id="PTHR45873">
    <property type="entry name" value="DNA POLYMERASE ETA"/>
    <property type="match status" value="1"/>
</dbReference>
<evidence type="ECO:0000256" key="13">
    <source>
        <dbReference type="ARBA" id="ARBA00023204"/>
    </source>
</evidence>
<comment type="catalytic activity">
    <reaction evidence="16">
        <text>DNA(n) + a 2'-deoxyribonucleoside 5'-triphosphate = DNA(n+1) + diphosphate</text>
        <dbReference type="Rhea" id="RHEA:22508"/>
        <dbReference type="Rhea" id="RHEA-COMP:17339"/>
        <dbReference type="Rhea" id="RHEA-COMP:17340"/>
        <dbReference type="ChEBI" id="CHEBI:33019"/>
        <dbReference type="ChEBI" id="CHEBI:61560"/>
        <dbReference type="ChEBI" id="CHEBI:173112"/>
        <dbReference type="EC" id="2.7.7.7"/>
    </reaction>
</comment>
<dbReference type="Pfam" id="PF18439">
    <property type="entry name" value="zf_UBZ"/>
    <property type="match status" value="2"/>
</dbReference>
<keyword evidence="14" id="KW-0539">Nucleus</keyword>
<dbReference type="GO" id="GO:0006281">
    <property type="term" value="P:DNA repair"/>
    <property type="evidence" value="ECO:0007669"/>
    <property type="project" value="UniProtKB-KW"/>
</dbReference>
<dbReference type="Gene3D" id="3.30.70.270">
    <property type="match status" value="1"/>
</dbReference>
<comment type="caution">
    <text evidence="20">The sequence shown here is derived from an EMBL/GenBank/DDBJ whole genome shotgun (WGS) entry which is preliminary data.</text>
</comment>
<evidence type="ECO:0000256" key="9">
    <source>
        <dbReference type="ARBA" id="ARBA00022763"/>
    </source>
</evidence>
<keyword evidence="6" id="KW-0808">Transferase</keyword>